<evidence type="ECO:0000256" key="3">
    <source>
        <dbReference type="ARBA" id="ARBA00022692"/>
    </source>
</evidence>
<keyword evidence="9" id="KW-1071">Ligand-gated ion channel</keyword>
<keyword evidence="5" id="KW-0406">Ion transport</keyword>
<feature type="region of interest" description="Disordered" evidence="11">
    <location>
        <begin position="428"/>
        <end position="458"/>
    </location>
</feature>
<sequence>MAMNSQQGAHYAYDAAQEKYVGAYPDLMDLIAQELDVDTVDVYVGPLWWKPLRRGEADILFFMGPMWDGFYYTSPINSMTFHGLLKAKSRNAEYWSLFDPFHWRLWVAICVTVILGTVVAGLIAYLERAWDPREDPLEFGAMLYHSVTLLLGGHRRGDDLSGAMATSSGAARLHRLGLLFLALIMTSSFTANLAAFLTNPRRVVSGPGTLDELSAATACVNDWWLSSYVTNFAGGVVWPPDGAYELDDYAGRTQWCVDAVKDDDSEVDVFLTFDAQFVLLEHCDSLVKAPGIEFEPTPVYGITHSYDIMRNVSQAIYRLRSDRPYYDVVNAHYRTYDMCPGAMDTEDSSEQISVRSMESVFLIFFANAAVAIGLALFDARRRRRDAKTEAREAALEAAAARETDAPRNPLRGDSRRLAHMFGNGARLRLSQSRGRGRGAPDAPRRALAPRRSAELALV</sequence>
<comment type="caution">
    <text evidence="14">The sequence shown here is derived from an EMBL/GenBank/DDBJ whole genome shotgun (WGS) entry which is preliminary data.</text>
</comment>
<evidence type="ECO:0000256" key="5">
    <source>
        <dbReference type="ARBA" id="ARBA00023065"/>
    </source>
</evidence>
<feature type="transmembrane region" description="Helical" evidence="12">
    <location>
        <begin position="105"/>
        <end position="126"/>
    </location>
</feature>
<feature type="region of interest" description="Disordered" evidence="11">
    <location>
        <begin position="397"/>
        <end position="416"/>
    </location>
</feature>
<proteinExistence type="predicted"/>
<feature type="transmembrane region" description="Helical" evidence="12">
    <location>
        <begin position="359"/>
        <end position="377"/>
    </location>
</feature>
<keyword evidence="7" id="KW-0675">Receptor</keyword>
<dbReference type="InterPro" id="IPR015683">
    <property type="entry name" value="Ionotropic_Glu_rcpt"/>
</dbReference>
<evidence type="ECO:0000256" key="12">
    <source>
        <dbReference type="SAM" id="Phobius"/>
    </source>
</evidence>
<dbReference type="Pfam" id="PF00060">
    <property type="entry name" value="Lig_chan"/>
    <property type="match status" value="1"/>
</dbReference>
<evidence type="ECO:0000256" key="11">
    <source>
        <dbReference type="SAM" id="MobiDB-lite"/>
    </source>
</evidence>
<dbReference type="Proteomes" id="UP001363151">
    <property type="component" value="Unassembled WGS sequence"/>
</dbReference>
<evidence type="ECO:0000256" key="8">
    <source>
        <dbReference type="ARBA" id="ARBA00023180"/>
    </source>
</evidence>
<feature type="domain" description="Ionotropic glutamate receptor C-terminal" evidence="13">
    <location>
        <begin position="103"/>
        <end position="365"/>
    </location>
</feature>
<evidence type="ECO:0000256" key="4">
    <source>
        <dbReference type="ARBA" id="ARBA00022989"/>
    </source>
</evidence>
<name>A0ABR1G9S1_AURAN</name>
<evidence type="ECO:0000259" key="13">
    <source>
        <dbReference type="Pfam" id="PF00060"/>
    </source>
</evidence>
<evidence type="ECO:0000256" key="1">
    <source>
        <dbReference type="ARBA" id="ARBA00004141"/>
    </source>
</evidence>
<evidence type="ECO:0000313" key="15">
    <source>
        <dbReference type="Proteomes" id="UP001363151"/>
    </source>
</evidence>
<evidence type="ECO:0000256" key="9">
    <source>
        <dbReference type="ARBA" id="ARBA00023286"/>
    </source>
</evidence>
<keyword evidence="6 12" id="KW-0472">Membrane</keyword>
<keyword evidence="4 12" id="KW-1133">Transmembrane helix</keyword>
<evidence type="ECO:0000256" key="7">
    <source>
        <dbReference type="ARBA" id="ARBA00023170"/>
    </source>
</evidence>
<keyword evidence="3 12" id="KW-0812">Transmembrane</keyword>
<keyword evidence="2" id="KW-0813">Transport</keyword>
<protein>
    <recommendedName>
        <fullName evidence="13">Ionotropic glutamate receptor C-terminal domain-containing protein</fullName>
    </recommendedName>
</protein>
<feature type="transmembrane region" description="Helical" evidence="12">
    <location>
        <begin position="176"/>
        <end position="197"/>
    </location>
</feature>
<keyword evidence="15" id="KW-1185">Reference proteome</keyword>
<keyword evidence="8" id="KW-0325">Glycoprotein</keyword>
<accession>A0ABR1G9S1</accession>
<keyword evidence="10" id="KW-0407">Ion channel</keyword>
<comment type="subcellular location">
    <subcellularLocation>
        <location evidence="1">Membrane</location>
        <topology evidence="1">Multi-pass membrane protein</topology>
    </subcellularLocation>
</comment>
<dbReference type="EMBL" id="JBBJCI010000038">
    <property type="protein sequence ID" value="KAK7250091.1"/>
    <property type="molecule type" value="Genomic_DNA"/>
</dbReference>
<evidence type="ECO:0000313" key="14">
    <source>
        <dbReference type="EMBL" id="KAK7250091.1"/>
    </source>
</evidence>
<evidence type="ECO:0000256" key="2">
    <source>
        <dbReference type="ARBA" id="ARBA00022448"/>
    </source>
</evidence>
<evidence type="ECO:0000256" key="6">
    <source>
        <dbReference type="ARBA" id="ARBA00023136"/>
    </source>
</evidence>
<dbReference type="PANTHER" id="PTHR18966">
    <property type="entry name" value="IONOTROPIC GLUTAMATE RECEPTOR"/>
    <property type="match status" value="1"/>
</dbReference>
<gene>
    <name evidence="14" type="ORF">SO694_00006246</name>
</gene>
<dbReference type="InterPro" id="IPR001320">
    <property type="entry name" value="Iontro_rcpt_C"/>
</dbReference>
<evidence type="ECO:0000256" key="10">
    <source>
        <dbReference type="ARBA" id="ARBA00023303"/>
    </source>
</evidence>
<organism evidence="14 15">
    <name type="scientific">Aureococcus anophagefferens</name>
    <name type="common">Harmful bloom alga</name>
    <dbReference type="NCBI Taxonomy" id="44056"/>
    <lineage>
        <taxon>Eukaryota</taxon>
        <taxon>Sar</taxon>
        <taxon>Stramenopiles</taxon>
        <taxon>Ochrophyta</taxon>
        <taxon>Pelagophyceae</taxon>
        <taxon>Pelagomonadales</taxon>
        <taxon>Pelagomonadaceae</taxon>
        <taxon>Aureococcus</taxon>
    </lineage>
</organism>
<reference evidence="14 15" key="1">
    <citation type="submission" date="2024-03" db="EMBL/GenBank/DDBJ databases">
        <title>Aureococcus anophagefferens CCMP1851 and Kratosvirus quantuckense: Draft genome of a second virus-susceptible host strain in the model system.</title>
        <authorList>
            <person name="Chase E."/>
            <person name="Truchon A.R."/>
            <person name="Schepens W."/>
            <person name="Wilhelm S.W."/>
        </authorList>
    </citation>
    <scope>NUCLEOTIDE SEQUENCE [LARGE SCALE GENOMIC DNA]</scope>
    <source>
        <strain evidence="14 15">CCMP1851</strain>
    </source>
</reference>
<dbReference type="Gene3D" id="1.10.287.70">
    <property type="match status" value="1"/>
</dbReference>